<accession>G8UQX8</accession>
<sequence length="37" mass="4448">MLCFLRPQKYINRERKTNPSSSLRINAFLQPIKDKIQ</sequence>
<gene>
    <name evidence="1" type="ordered locus">BFO_2080</name>
</gene>
<organism evidence="1 2">
    <name type="scientific">Tannerella forsythia (strain ATCC 43037 / JCM 10827 / CCUG 21028 A / KCTC 5666 / FDC 338)</name>
    <name type="common">Bacteroides forsythus</name>
    <dbReference type="NCBI Taxonomy" id="203275"/>
    <lineage>
        <taxon>Bacteria</taxon>
        <taxon>Pseudomonadati</taxon>
        <taxon>Bacteroidota</taxon>
        <taxon>Bacteroidia</taxon>
        <taxon>Bacteroidales</taxon>
        <taxon>Tannerellaceae</taxon>
        <taxon>Tannerella</taxon>
    </lineage>
</organism>
<dbReference type="KEGG" id="tfo:BFO_2080"/>
<name>G8UQX8_TANFA</name>
<proteinExistence type="predicted"/>
<protein>
    <submittedName>
        <fullName evidence="1">Uncharacterized protein</fullName>
    </submittedName>
</protein>
<reference evidence="2" key="1">
    <citation type="submission" date="2011-12" db="EMBL/GenBank/DDBJ databases">
        <title>Complete sequence of Tannerella forsythia ATCC 43037.</title>
        <authorList>
            <person name="Dewhirst F."/>
            <person name="Tanner A."/>
            <person name="Izard J."/>
            <person name="Brinkac L."/>
            <person name="Durkin A.S."/>
            <person name="Hostetler J."/>
            <person name="Shetty J."/>
            <person name="Torralba M."/>
            <person name="Gill S."/>
            <person name="Nelson K."/>
        </authorList>
    </citation>
    <scope>NUCLEOTIDE SEQUENCE [LARGE SCALE GENOMIC DNA]</scope>
    <source>
        <strain evidence="2">ATCC 43037 / JCM 10827 / CCUG 33226 / KCTC 5666 / FDC 338</strain>
    </source>
</reference>
<dbReference type="EMBL" id="CP003191">
    <property type="protein sequence ID" value="AEW21457.1"/>
    <property type="molecule type" value="Genomic_DNA"/>
</dbReference>
<dbReference type="Proteomes" id="UP000005436">
    <property type="component" value="Chromosome"/>
</dbReference>
<evidence type="ECO:0000313" key="2">
    <source>
        <dbReference type="Proteomes" id="UP000005436"/>
    </source>
</evidence>
<dbReference type="STRING" id="203275.BFO_2080"/>
<dbReference type="HOGENOM" id="CLU_3349684_0_0_10"/>
<keyword evidence="2" id="KW-1185">Reference proteome</keyword>
<evidence type="ECO:0000313" key="1">
    <source>
        <dbReference type="EMBL" id="AEW21457.1"/>
    </source>
</evidence>
<dbReference type="AlphaFoldDB" id="G8UQX8"/>